<sequence>MKMKIGTALPDDYTVEHSDLAESAATLIAHALLPLFAENMSEDIAKANVEGIVTELAYLFDDGEIQLGGKTYRPRLAFVDEDGQVLPGAAALDNFHALADAPFDIAPEAKITFEEAIYDAA</sequence>
<accession>A0A1I0Q1T1</accession>
<keyword evidence="2" id="KW-1185">Reference proteome</keyword>
<dbReference type="EMBL" id="FOIZ01000001">
    <property type="protein sequence ID" value="SEW20835.1"/>
    <property type="molecule type" value="Genomic_DNA"/>
</dbReference>
<proteinExistence type="predicted"/>
<evidence type="ECO:0000313" key="1">
    <source>
        <dbReference type="EMBL" id="SEW20835.1"/>
    </source>
</evidence>
<name>A0A1I0Q1T1_9RHOB</name>
<evidence type="ECO:0000313" key="2">
    <source>
        <dbReference type="Proteomes" id="UP000199167"/>
    </source>
</evidence>
<gene>
    <name evidence="1" type="ORF">SAMN04488515_1602</name>
</gene>
<dbReference type="STRING" id="364200.SAMN04488515_1602"/>
<organism evidence="1 2">
    <name type="scientific">Cognatiyoonia koreensis</name>
    <dbReference type="NCBI Taxonomy" id="364200"/>
    <lineage>
        <taxon>Bacteria</taxon>
        <taxon>Pseudomonadati</taxon>
        <taxon>Pseudomonadota</taxon>
        <taxon>Alphaproteobacteria</taxon>
        <taxon>Rhodobacterales</taxon>
        <taxon>Paracoccaceae</taxon>
        <taxon>Cognatiyoonia</taxon>
    </lineage>
</organism>
<protein>
    <submittedName>
        <fullName evidence="1">Uncharacterized protein</fullName>
    </submittedName>
</protein>
<dbReference type="Proteomes" id="UP000199167">
    <property type="component" value="Unassembled WGS sequence"/>
</dbReference>
<reference evidence="1 2" key="1">
    <citation type="submission" date="2016-10" db="EMBL/GenBank/DDBJ databases">
        <authorList>
            <person name="de Groot N.N."/>
        </authorList>
    </citation>
    <scope>NUCLEOTIDE SEQUENCE [LARGE SCALE GENOMIC DNA]</scope>
    <source>
        <strain evidence="1 2">DSM 17925</strain>
    </source>
</reference>
<dbReference type="AlphaFoldDB" id="A0A1I0Q1T1"/>
<dbReference type="OrthoDB" id="7651527at2"/>
<dbReference type="RefSeq" id="WP_089992478.1">
    <property type="nucleotide sequence ID" value="NZ_FOIZ01000001.1"/>
</dbReference>